<sequence length="219" mass="25578">MDLHIVKNENCGDNLDYQSHTNNTHNEFLKNIMCQDCFKTKNNCLCKNIHKSKIIKFRKICEYCNEIYIKKKIIKGENSIQIKWQCPKSHQSGSHCKKCKSQLMNGECHNYDCNYGKNGSCCQICGLMYKYGKCINGHDDSNKCDYCGMIYLDGAYLCGHNGDICEECVLLKEYGFCPLVHEHNKCSRKISTHYFNHCDDYDDYNDYDEMDVTNYDFLV</sequence>
<evidence type="ECO:0000313" key="2">
    <source>
        <dbReference type="Proteomes" id="UP000240461"/>
    </source>
</evidence>
<evidence type="ECO:0000313" key="1">
    <source>
        <dbReference type="EMBL" id="AKI80398.1"/>
    </source>
</evidence>
<keyword evidence="2" id="KW-1185">Reference proteome</keyword>
<dbReference type="Proteomes" id="UP000240461">
    <property type="component" value="Segment"/>
</dbReference>
<dbReference type="EMBL" id="KM982402">
    <property type="protein sequence ID" value="AKI80398.1"/>
    <property type="molecule type" value="Genomic_DNA"/>
</dbReference>
<proteinExistence type="predicted"/>
<reference evidence="1 2" key="1">
    <citation type="submission" date="2014-10" db="EMBL/GenBank/DDBJ databases">
        <title>Pan-genome analysis of Brazilian lineage A amoebal mimiviruses.</title>
        <authorList>
            <person name="Assis F.L."/>
            <person name="Abrahao J.S."/>
            <person name="Kroon E.G."/>
            <person name="Dornas F.P."/>
            <person name="Andrade K.R."/>
            <person name="Borato P.V.M."/>
            <person name="Pilotto M.R."/>
            <person name="Benamar S."/>
            <person name="LaScola B."/>
            <person name="Colson P."/>
        </authorList>
    </citation>
    <scope>NUCLEOTIDE SEQUENCE [LARGE SCALE GENOMIC DNA]</scope>
    <source>
        <strain evidence="1 2">Kroon</strain>
    </source>
</reference>
<accession>A0A0G2Y3M8</accession>
<name>A0A0G2Y3M8_9VIRU</name>
<protein>
    <submittedName>
        <fullName evidence="1">Uncharacterized protein</fullName>
    </submittedName>
</protein>
<dbReference type="KEGG" id="vg:80514196"/>
<organism evidence="1 2">
    <name type="scientific">Acanthamoeba polyphaga mimivirus Kroon</name>
    <dbReference type="NCBI Taxonomy" id="3069720"/>
    <lineage>
        <taxon>Viruses</taxon>
        <taxon>Varidnaviria</taxon>
        <taxon>Bamfordvirae</taxon>
        <taxon>Nucleocytoviricota</taxon>
        <taxon>Megaviricetes</taxon>
        <taxon>Imitervirales</taxon>
        <taxon>Mimiviridae</taxon>
        <taxon>Megamimivirinae</taxon>
        <taxon>Mimivirus</taxon>
        <taxon>Mimivirus lagoaense</taxon>
    </lineage>
</organism>